<gene>
    <name evidence="3" type="primary">LOC109612874</name>
</gene>
<dbReference type="SMART" id="SM00708">
    <property type="entry name" value="PhBP"/>
    <property type="match status" value="1"/>
</dbReference>
<keyword evidence="2" id="KW-1185">Reference proteome</keyword>
<evidence type="ECO:0000313" key="3">
    <source>
        <dbReference type="RefSeq" id="XP_019892898.1"/>
    </source>
</evidence>
<accession>A0A9J7DFS4</accession>
<dbReference type="RefSeq" id="XP_019892898.1">
    <property type="nucleotide sequence ID" value="XM_020037339.2"/>
</dbReference>
<dbReference type="CDD" id="cd23992">
    <property type="entry name" value="PBP_GOBP"/>
    <property type="match status" value="1"/>
</dbReference>
<name>A0A9J7DFS4_MUSDO</name>
<organism evidence="2 3">
    <name type="scientific">Musca domestica</name>
    <name type="common">House fly</name>
    <dbReference type="NCBI Taxonomy" id="7370"/>
    <lineage>
        <taxon>Eukaryota</taxon>
        <taxon>Metazoa</taxon>
        <taxon>Ecdysozoa</taxon>
        <taxon>Arthropoda</taxon>
        <taxon>Hexapoda</taxon>
        <taxon>Insecta</taxon>
        <taxon>Pterygota</taxon>
        <taxon>Neoptera</taxon>
        <taxon>Endopterygota</taxon>
        <taxon>Diptera</taxon>
        <taxon>Brachycera</taxon>
        <taxon>Muscomorpha</taxon>
        <taxon>Muscoidea</taxon>
        <taxon>Muscidae</taxon>
        <taxon>Musca</taxon>
    </lineage>
</organism>
<dbReference type="AlphaFoldDB" id="A0A9J7DFS4"/>
<dbReference type="Gene3D" id="1.10.238.20">
    <property type="entry name" value="Pheromone/general odorant binding protein domain"/>
    <property type="match status" value="1"/>
</dbReference>
<dbReference type="KEGG" id="mde:109612874"/>
<sequence>MKFLYSALVCLAFFADIIIADLETYAASVEACKKLFPVSEDEIKSFYENKTVQFSNDFKCHTKCILEKEHIFKNGKMDADSFLKHALQMPSLKNHQAEVLKTLAECKNIKGSNECDTAFKLGKCLFVDHTTFVH</sequence>
<dbReference type="SUPFAM" id="SSF47565">
    <property type="entry name" value="Insect pheromone/odorant-binding proteins"/>
    <property type="match status" value="1"/>
</dbReference>
<dbReference type="InterPro" id="IPR036728">
    <property type="entry name" value="PBP_GOBP_sf"/>
</dbReference>
<evidence type="ECO:0000313" key="2">
    <source>
        <dbReference type="Proteomes" id="UP001652621"/>
    </source>
</evidence>
<dbReference type="GeneID" id="109612874"/>
<dbReference type="Proteomes" id="UP001652621">
    <property type="component" value="Unplaced"/>
</dbReference>
<dbReference type="InterPro" id="IPR006170">
    <property type="entry name" value="PBP/GOBP"/>
</dbReference>
<reference evidence="3" key="1">
    <citation type="submission" date="2025-08" db="UniProtKB">
        <authorList>
            <consortium name="RefSeq"/>
        </authorList>
    </citation>
    <scope>IDENTIFICATION</scope>
    <source>
        <strain evidence="3">Aabys</strain>
        <tissue evidence="3">Whole body</tissue>
    </source>
</reference>
<dbReference type="VEuPathDB" id="VectorBase:MDOMA2_013831"/>
<dbReference type="Pfam" id="PF01395">
    <property type="entry name" value="PBP_GOBP"/>
    <property type="match status" value="1"/>
</dbReference>
<proteinExistence type="predicted"/>
<protein>
    <submittedName>
        <fullName evidence="3">General odorant-binding protein 56h-like</fullName>
    </submittedName>
</protein>
<feature type="chain" id="PRO_5039917228" evidence="1">
    <location>
        <begin position="21"/>
        <end position="134"/>
    </location>
</feature>
<dbReference type="OrthoDB" id="8194670at2759"/>
<keyword evidence="1" id="KW-0732">Signal</keyword>
<dbReference type="GO" id="GO:0005549">
    <property type="term" value="F:odorant binding"/>
    <property type="evidence" value="ECO:0007669"/>
    <property type="project" value="InterPro"/>
</dbReference>
<feature type="signal peptide" evidence="1">
    <location>
        <begin position="1"/>
        <end position="20"/>
    </location>
</feature>
<evidence type="ECO:0000256" key="1">
    <source>
        <dbReference type="SAM" id="SignalP"/>
    </source>
</evidence>